<dbReference type="AlphaFoldDB" id="A0A5S9IKT3"/>
<sequence>MNIREIQSILNSMVERSQNWVQNNVKIPNERVYHHLFSSLLTEHCNDKGLDIWESLIISPEHKTEQQFSWSEVQLGSVTNTRKKALGNGRAGNIDLAILDKKTIFIEWKGPQVFKKKDVAQTVIKLLSQKDKAIKILAAITITTPSGRKNHMDTNTERLQEEIDFACKVLRLKKPQNFYVYVTCVDREECHRIHWGKY</sequence>
<protein>
    <recommendedName>
        <fullName evidence="3">Restriction endonuclease</fullName>
    </recommendedName>
</protein>
<evidence type="ECO:0008006" key="3">
    <source>
        <dbReference type="Google" id="ProtNLM"/>
    </source>
</evidence>
<organism evidence="1 2">
    <name type="scientific">Uabimicrobium amorphum</name>
    <dbReference type="NCBI Taxonomy" id="2596890"/>
    <lineage>
        <taxon>Bacteria</taxon>
        <taxon>Pseudomonadati</taxon>
        <taxon>Planctomycetota</taxon>
        <taxon>Candidatus Uabimicrobiia</taxon>
        <taxon>Candidatus Uabimicrobiales</taxon>
        <taxon>Candidatus Uabimicrobiaceae</taxon>
        <taxon>Candidatus Uabimicrobium</taxon>
    </lineage>
</organism>
<dbReference type="Proteomes" id="UP000326354">
    <property type="component" value="Chromosome"/>
</dbReference>
<keyword evidence="2" id="KW-1185">Reference proteome</keyword>
<evidence type="ECO:0000313" key="1">
    <source>
        <dbReference type="EMBL" id="BBM83357.1"/>
    </source>
</evidence>
<dbReference type="EMBL" id="AP019860">
    <property type="protein sequence ID" value="BBM83357.1"/>
    <property type="molecule type" value="Genomic_DNA"/>
</dbReference>
<dbReference type="RefSeq" id="WP_151967559.1">
    <property type="nucleotide sequence ID" value="NZ_AP019860.1"/>
</dbReference>
<dbReference type="KEGG" id="uam:UABAM_01709"/>
<gene>
    <name evidence="1" type="ORF">UABAM_01709</name>
</gene>
<evidence type="ECO:0000313" key="2">
    <source>
        <dbReference type="Proteomes" id="UP000326354"/>
    </source>
</evidence>
<reference evidence="1 2" key="1">
    <citation type="submission" date="2019-08" db="EMBL/GenBank/DDBJ databases">
        <title>Complete genome sequence of Candidatus Uab amorphum.</title>
        <authorList>
            <person name="Shiratori T."/>
            <person name="Suzuki S."/>
            <person name="Kakizawa Y."/>
            <person name="Ishida K."/>
        </authorList>
    </citation>
    <scope>NUCLEOTIDE SEQUENCE [LARGE SCALE GENOMIC DNA]</scope>
    <source>
        <strain evidence="1 2">SRT547</strain>
    </source>
</reference>
<accession>A0A5S9IKT3</accession>
<proteinExistence type="predicted"/>
<name>A0A5S9IKT3_UABAM</name>